<protein>
    <submittedName>
        <fullName evidence="1">Uncharacterized protein</fullName>
    </submittedName>
</protein>
<gene>
    <name evidence="1" type="ORF">C5167_008750</name>
</gene>
<evidence type="ECO:0000313" key="2">
    <source>
        <dbReference type="Proteomes" id="UP000316621"/>
    </source>
</evidence>
<organism evidence="1 2">
    <name type="scientific">Papaver somniferum</name>
    <name type="common">Opium poppy</name>
    <dbReference type="NCBI Taxonomy" id="3469"/>
    <lineage>
        <taxon>Eukaryota</taxon>
        <taxon>Viridiplantae</taxon>
        <taxon>Streptophyta</taxon>
        <taxon>Embryophyta</taxon>
        <taxon>Tracheophyta</taxon>
        <taxon>Spermatophyta</taxon>
        <taxon>Magnoliopsida</taxon>
        <taxon>Ranunculales</taxon>
        <taxon>Papaveraceae</taxon>
        <taxon>Papaveroideae</taxon>
        <taxon>Papaver</taxon>
    </lineage>
</organism>
<name>A0A4Y7JWI8_PAPSO</name>
<dbReference type="EMBL" id="CM010720">
    <property type="protein sequence ID" value="RZC65057.1"/>
    <property type="molecule type" value="Genomic_DNA"/>
</dbReference>
<evidence type="ECO:0000313" key="1">
    <source>
        <dbReference type="EMBL" id="RZC65057.1"/>
    </source>
</evidence>
<reference evidence="1 2" key="1">
    <citation type="journal article" date="2018" name="Science">
        <title>The opium poppy genome and morphinan production.</title>
        <authorList>
            <person name="Guo L."/>
            <person name="Winzer T."/>
            <person name="Yang X."/>
            <person name="Li Y."/>
            <person name="Ning Z."/>
            <person name="He Z."/>
            <person name="Teodor R."/>
            <person name="Lu Y."/>
            <person name="Bowser T.A."/>
            <person name="Graham I.A."/>
            <person name="Ye K."/>
        </authorList>
    </citation>
    <scope>NUCLEOTIDE SEQUENCE [LARGE SCALE GENOMIC DNA]</scope>
    <source>
        <strain evidence="2">cv. HN1</strain>
        <tissue evidence="1">Leaves</tissue>
    </source>
</reference>
<keyword evidence="2" id="KW-1185">Reference proteome</keyword>
<proteinExistence type="predicted"/>
<accession>A0A4Y7JWI8</accession>
<dbReference type="Proteomes" id="UP000316621">
    <property type="component" value="Chromosome 6"/>
</dbReference>
<dbReference type="AlphaFoldDB" id="A0A4Y7JWI8"/>
<dbReference type="Gramene" id="RZC65057">
    <property type="protein sequence ID" value="RZC65057"/>
    <property type="gene ID" value="C5167_008750"/>
</dbReference>
<sequence>MEFHRDNSIKSRMERSLDEATWEMEFQRDNSIKSRMEKLVDSILGLSGPLGNPTTSMATRKIVATMMAGNQNYPDVGTGLYFGASSMQ</sequence>